<dbReference type="AlphaFoldDB" id="A0A844AZY3"/>
<dbReference type="Proteomes" id="UP000487350">
    <property type="component" value="Unassembled WGS sequence"/>
</dbReference>
<name>A0A844AZY3_9BURK</name>
<dbReference type="RefSeq" id="WP_153583955.1">
    <property type="nucleotide sequence ID" value="NZ_WJBU01000004.1"/>
</dbReference>
<sequence>MSSILILGASYGSLLATKLAMAGHQACLVCTPSTAALINAQGTRVKFPVTGSDALIEVDSRRLPAAVTAAAPHDVAPAEFDLVVLAMQESQYGEESVRALMQRVAAARVPCLALMNMPPPPYLRRIAGLQVEPLAACFSDMALWDQFEPGLVTLASPDPQAFRPAGEPKNVLQVGLPTNFKCAPFEDDAHTALLRQLEADVDAARYEWNGESLSLPVKLKNHPSLFVPLAKWPMLLCGNYRCIGDDGIRPIANAVYDNLDLSRSVYEWVEAMCVALGAQTADLVPFDKYAAAATSLKKPSSAARSVAAGAVEIERVDLLVQLLASQKGMAHAEVDAVVRRVETALKRNREAALPQGN</sequence>
<accession>A0A844AZY3</accession>
<reference evidence="2 3" key="1">
    <citation type="submission" date="2019-11" db="EMBL/GenBank/DDBJ databases">
        <title>Caenimonas koreensis gen. nov., sp. nov., isolated from activated sludge.</title>
        <authorList>
            <person name="Seung H.R."/>
        </authorList>
    </citation>
    <scope>NUCLEOTIDE SEQUENCE [LARGE SCALE GENOMIC DNA]</scope>
    <source>
        <strain evidence="2 3">EMB320</strain>
    </source>
</reference>
<comment type="caution">
    <text evidence="2">The sequence shown here is derived from an EMBL/GenBank/DDBJ whole genome shotgun (WGS) entry which is preliminary data.</text>
</comment>
<feature type="chain" id="PRO_5032904431" description="Ketopantoate reductase" evidence="1">
    <location>
        <begin position="23"/>
        <end position="357"/>
    </location>
</feature>
<keyword evidence="3" id="KW-1185">Reference proteome</keyword>
<protein>
    <recommendedName>
        <fullName evidence="4">Ketopantoate reductase</fullName>
    </recommendedName>
</protein>
<proteinExistence type="predicted"/>
<organism evidence="2 3">
    <name type="scientific">Caenimonas koreensis DSM 17982</name>
    <dbReference type="NCBI Taxonomy" id="1121255"/>
    <lineage>
        <taxon>Bacteria</taxon>
        <taxon>Pseudomonadati</taxon>
        <taxon>Pseudomonadota</taxon>
        <taxon>Betaproteobacteria</taxon>
        <taxon>Burkholderiales</taxon>
        <taxon>Comamonadaceae</taxon>
        <taxon>Caenimonas</taxon>
    </lineage>
</organism>
<keyword evidence="1" id="KW-0732">Signal</keyword>
<gene>
    <name evidence="2" type="ORF">GHT07_04945</name>
</gene>
<dbReference type="Gene3D" id="3.40.50.720">
    <property type="entry name" value="NAD(P)-binding Rossmann-like Domain"/>
    <property type="match status" value="1"/>
</dbReference>
<dbReference type="OrthoDB" id="8878402at2"/>
<dbReference type="EMBL" id="WJBU01000004">
    <property type="protein sequence ID" value="MRD46612.1"/>
    <property type="molecule type" value="Genomic_DNA"/>
</dbReference>
<feature type="signal peptide" evidence="1">
    <location>
        <begin position="1"/>
        <end position="22"/>
    </location>
</feature>
<evidence type="ECO:0000313" key="3">
    <source>
        <dbReference type="Proteomes" id="UP000487350"/>
    </source>
</evidence>
<evidence type="ECO:0000313" key="2">
    <source>
        <dbReference type="EMBL" id="MRD46612.1"/>
    </source>
</evidence>
<evidence type="ECO:0000256" key="1">
    <source>
        <dbReference type="SAM" id="SignalP"/>
    </source>
</evidence>
<evidence type="ECO:0008006" key="4">
    <source>
        <dbReference type="Google" id="ProtNLM"/>
    </source>
</evidence>